<keyword evidence="2" id="KW-0472">Membrane</keyword>
<protein>
    <submittedName>
        <fullName evidence="3">Uncharacterized protein</fullName>
    </submittedName>
</protein>
<dbReference type="OrthoDB" id="3848547at2"/>
<evidence type="ECO:0000313" key="4">
    <source>
        <dbReference type="Proteomes" id="UP000272474"/>
    </source>
</evidence>
<evidence type="ECO:0000256" key="2">
    <source>
        <dbReference type="SAM" id="Phobius"/>
    </source>
</evidence>
<dbReference type="EMBL" id="RBAL01000031">
    <property type="protein sequence ID" value="RKN36788.1"/>
    <property type="molecule type" value="Genomic_DNA"/>
</dbReference>
<gene>
    <name evidence="3" type="ORF">D7294_29730</name>
</gene>
<evidence type="ECO:0000256" key="1">
    <source>
        <dbReference type="SAM" id="MobiDB-lite"/>
    </source>
</evidence>
<organism evidence="3 4">
    <name type="scientific">Streptomyces hoynatensis</name>
    <dbReference type="NCBI Taxonomy" id="1141874"/>
    <lineage>
        <taxon>Bacteria</taxon>
        <taxon>Bacillati</taxon>
        <taxon>Actinomycetota</taxon>
        <taxon>Actinomycetes</taxon>
        <taxon>Kitasatosporales</taxon>
        <taxon>Streptomycetaceae</taxon>
        <taxon>Streptomyces</taxon>
    </lineage>
</organism>
<dbReference type="Proteomes" id="UP000272474">
    <property type="component" value="Unassembled WGS sequence"/>
</dbReference>
<sequence>MAGRTDPPEGTPGGAPGAGDEEYQSIVFDESFVRAARLQEFSAQERLEDHTTAVRRRSPDSGRAQARAVPKQGIALALIILLAFAAAIYLGNNNPYASHDGIAADPPAATVILLAPEETEDAVRGSADPEALFAQSPAADYGVGEGGVSLPDPRPTEHFSREQVLTALTLAKEYVVASALNAEVLAGATTAPVRELLGADQEQQFDAALDGRDPRSRPVDWLVRFDPDEVALAANEVRVDGEFTFGEISEDVLQVTGRHVFAYAVRPAGVPQADATLFTLQRDIRLEFGDKELRDRNVVLRQVDSLAGPIDCAEIPETALRPLLAGEVAGEPGSEGTDPYDLTGGRPVLCGTYAAEALTPPADRQSR</sequence>
<proteinExistence type="predicted"/>
<keyword evidence="2" id="KW-1133">Transmembrane helix</keyword>
<keyword evidence="2" id="KW-0812">Transmembrane</keyword>
<feature type="region of interest" description="Disordered" evidence="1">
    <location>
        <begin position="1"/>
        <end position="21"/>
    </location>
</feature>
<reference evidence="3 4" key="1">
    <citation type="journal article" date="2014" name="Int. J. Syst. Evol. Microbiol.">
        <title>Streptomyces hoynatensis sp. nov., isolated from deep marine sediment.</title>
        <authorList>
            <person name="Veyisoglu A."/>
            <person name="Sahin N."/>
        </authorList>
    </citation>
    <scope>NUCLEOTIDE SEQUENCE [LARGE SCALE GENOMIC DNA]</scope>
    <source>
        <strain evidence="3 4">KCTC 29097</strain>
    </source>
</reference>
<dbReference type="RefSeq" id="WP_120684919.1">
    <property type="nucleotide sequence ID" value="NZ_RBAL01000031.1"/>
</dbReference>
<comment type="caution">
    <text evidence="3">The sequence shown here is derived from an EMBL/GenBank/DDBJ whole genome shotgun (WGS) entry which is preliminary data.</text>
</comment>
<name>A0A3A9YIU4_9ACTN</name>
<feature type="transmembrane region" description="Helical" evidence="2">
    <location>
        <begin position="73"/>
        <end position="91"/>
    </location>
</feature>
<evidence type="ECO:0000313" key="3">
    <source>
        <dbReference type="EMBL" id="RKN36788.1"/>
    </source>
</evidence>
<keyword evidence="4" id="KW-1185">Reference proteome</keyword>
<dbReference type="AlphaFoldDB" id="A0A3A9YIU4"/>
<accession>A0A3A9YIU4</accession>